<feature type="region of interest" description="Disordered" evidence="1">
    <location>
        <begin position="11"/>
        <end position="91"/>
    </location>
</feature>
<feature type="compositionally biased region" description="Pro residues" evidence="1">
    <location>
        <begin position="43"/>
        <end position="55"/>
    </location>
</feature>
<gene>
    <name evidence="3" type="ORF">ILEXP_LOCUS28253</name>
    <name evidence="2" type="ORF">ILEXP_LOCUS9402</name>
</gene>
<proteinExistence type="predicted"/>
<name>A0ABC8RA08_9AQUA</name>
<evidence type="ECO:0000313" key="2">
    <source>
        <dbReference type="EMBL" id="CAK9141779.1"/>
    </source>
</evidence>
<keyword evidence="4" id="KW-1185">Reference proteome</keyword>
<dbReference type="EMBL" id="CAUOFW020003380">
    <property type="protein sequence ID" value="CAK9159555.1"/>
    <property type="molecule type" value="Genomic_DNA"/>
</dbReference>
<organism evidence="2 4">
    <name type="scientific">Ilex paraguariensis</name>
    <name type="common">yerba mate</name>
    <dbReference type="NCBI Taxonomy" id="185542"/>
    <lineage>
        <taxon>Eukaryota</taxon>
        <taxon>Viridiplantae</taxon>
        <taxon>Streptophyta</taxon>
        <taxon>Embryophyta</taxon>
        <taxon>Tracheophyta</taxon>
        <taxon>Spermatophyta</taxon>
        <taxon>Magnoliopsida</taxon>
        <taxon>eudicotyledons</taxon>
        <taxon>Gunneridae</taxon>
        <taxon>Pentapetalae</taxon>
        <taxon>asterids</taxon>
        <taxon>campanulids</taxon>
        <taxon>Aquifoliales</taxon>
        <taxon>Aquifoliaceae</taxon>
        <taxon>Ilex</taxon>
    </lineage>
</organism>
<protein>
    <submittedName>
        <fullName evidence="2">Uncharacterized protein</fullName>
    </submittedName>
</protein>
<dbReference type="Proteomes" id="UP001642360">
    <property type="component" value="Unassembled WGS sequence"/>
</dbReference>
<accession>A0ABC8RA08</accession>
<dbReference type="AlphaFoldDB" id="A0ABC8RA08"/>
<dbReference type="EMBL" id="CAUOFW020001171">
    <property type="protein sequence ID" value="CAK9141779.1"/>
    <property type="molecule type" value="Genomic_DNA"/>
</dbReference>
<comment type="caution">
    <text evidence="2">The sequence shown here is derived from an EMBL/GenBank/DDBJ whole genome shotgun (WGS) entry which is preliminary data.</text>
</comment>
<evidence type="ECO:0000313" key="4">
    <source>
        <dbReference type="Proteomes" id="UP001642360"/>
    </source>
</evidence>
<feature type="compositionally biased region" description="Basic and acidic residues" evidence="1">
    <location>
        <begin position="22"/>
        <end position="34"/>
    </location>
</feature>
<feature type="compositionally biased region" description="Basic and acidic residues" evidence="1">
    <location>
        <begin position="62"/>
        <end position="74"/>
    </location>
</feature>
<evidence type="ECO:0000313" key="3">
    <source>
        <dbReference type="EMBL" id="CAK9159555.1"/>
    </source>
</evidence>
<sequence length="99" mass="10970">MFEYCHCYESGGASTYKPKPKRVVEPKPTLEPKPKLIGVVEPNPKPTYEPKPNPKPTGVVEPKPRPTRVVDPRMTRPMSTSSSDGGGTLGRTIYLWSCN</sequence>
<evidence type="ECO:0000256" key="1">
    <source>
        <dbReference type="SAM" id="MobiDB-lite"/>
    </source>
</evidence>
<reference evidence="2 4" key="1">
    <citation type="submission" date="2024-02" db="EMBL/GenBank/DDBJ databases">
        <authorList>
            <person name="Vignale AGUSTIN F."/>
            <person name="Sosa J E."/>
            <person name="Modenutti C."/>
        </authorList>
    </citation>
    <scope>NUCLEOTIDE SEQUENCE [LARGE SCALE GENOMIC DNA]</scope>
</reference>